<evidence type="ECO:0000256" key="3">
    <source>
        <dbReference type="ARBA" id="ARBA00022630"/>
    </source>
</evidence>
<keyword evidence="4" id="KW-0274">FAD</keyword>
<dbReference type="PIRSF" id="PIRSF000137">
    <property type="entry name" value="Alcohol_oxidase"/>
    <property type="match status" value="1"/>
</dbReference>
<dbReference type="SUPFAM" id="SSF54373">
    <property type="entry name" value="FAD-linked reductases, C-terminal domain"/>
    <property type="match status" value="1"/>
</dbReference>
<protein>
    <submittedName>
        <fullName evidence="7">Choline dehydrogenase, mitochondrial</fullName>
    </submittedName>
</protein>
<dbReference type="InterPro" id="IPR012132">
    <property type="entry name" value="GMC_OxRdtase"/>
</dbReference>
<reference evidence="7" key="1">
    <citation type="submission" date="2025-08" db="UniProtKB">
        <authorList>
            <consortium name="RefSeq"/>
        </authorList>
    </citation>
    <scope>IDENTIFICATION</scope>
</reference>
<evidence type="ECO:0000256" key="2">
    <source>
        <dbReference type="ARBA" id="ARBA00010790"/>
    </source>
</evidence>
<dbReference type="SUPFAM" id="SSF51905">
    <property type="entry name" value="FAD/NAD(P)-binding domain"/>
    <property type="match status" value="1"/>
</dbReference>
<gene>
    <name evidence="7" type="primary">LOC101850495</name>
</gene>
<dbReference type="GeneID" id="101850495"/>
<dbReference type="Proteomes" id="UP000694888">
    <property type="component" value="Unplaced"/>
</dbReference>
<evidence type="ECO:0000313" key="7">
    <source>
        <dbReference type="RefSeq" id="XP_012941185.1"/>
    </source>
</evidence>
<dbReference type="Gene3D" id="3.30.560.10">
    <property type="entry name" value="Glucose Oxidase, domain 3"/>
    <property type="match status" value="1"/>
</dbReference>
<keyword evidence="6" id="KW-1185">Reference proteome</keyword>
<proteinExistence type="inferred from homology"/>
<dbReference type="Gene3D" id="3.50.50.60">
    <property type="entry name" value="FAD/NAD(P)-binding domain"/>
    <property type="match status" value="1"/>
</dbReference>
<evidence type="ECO:0000256" key="1">
    <source>
        <dbReference type="ARBA" id="ARBA00001974"/>
    </source>
</evidence>
<dbReference type="Pfam" id="PF00732">
    <property type="entry name" value="GMC_oxred_N"/>
    <property type="match status" value="1"/>
</dbReference>
<dbReference type="PANTHER" id="PTHR11552:SF147">
    <property type="entry name" value="CHOLINE DEHYDROGENASE, MITOCHONDRIAL"/>
    <property type="match status" value="1"/>
</dbReference>
<evidence type="ECO:0000259" key="5">
    <source>
        <dbReference type="PROSITE" id="PS00624"/>
    </source>
</evidence>
<dbReference type="InterPro" id="IPR007867">
    <property type="entry name" value="GMC_OxRtase_C"/>
</dbReference>
<name>A0ABM1A5F6_APLCA</name>
<dbReference type="PROSITE" id="PS00624">
    <property type="entry name" value="GMC_OXRED_2"/>
    <property type="match status" value="1"/>
</dbReference>
<accession>A0ABM1A5F6</accession>
<dbReference type="PANTHER" id="PTHR11552">
    <property type="entry name" value="GLUCOSE-METHANOL-CHOLINE GMC OXIDOREDUCTASE"/>
    <property type="match status" value="1"/>
</dbReference>
<dbReference type="Pfam" id="PF05199">
    <property type="entry name" value="GMC_oxred_C"/>
    <property type="match status" value="1"/>
</dbReference>
<sequence length="497" mass="55772">MFAGLQGRRSFWPRGVVLGGSSSVNGMLHVRGSRHDFDRWAQYTGDESWDYRHVLPYFKKSEGVADDHLATSNFRGKDGPMRVSVMGKDSEMSNKIIQAFQEIGYPYNKDYNGRTMEGIGNSQMSMYKRERWSTARGYIHPILDRGNLHVSLHSFVLKVIIDDRNRAVGVEVLKDNRKIRVMAKKEVILSAGAIQTPQILMLSGVGPARQLRDLGIQVKADLPVGQNLQDHVFFYMPIAISQPISVDEGAADSLWAYVQHVVFGTGPLGRPAQENLFFTSITERARSLDWPDLQIHFYSRYMNRLGMRAVYYDPDLIDELTPYREASPYGWICRPSLLQPRSVGNLSLSSRDPFDDPVIHANYLGRREDMDVLMKGLDICQKVVKSKTMAQIGSRLTESKSISVCRQHKFDSPAYWECYIRATLLTIYHPSGTCKMGGDNDASSVVDSALRVRGVAGLRVIDASVMPFIVSANPHANVVMLAEKVADVIRARPGLPP</sequence>
<evidence type="ECO:0000256" key="4">
    <source>
        <dbReference type="ARBA" id="ARBA00022827"/>
    </source>
</evidence>
<dbReference type="InterPro" id="IPR036188">
    <property type="entry name" value="FAD/NAD-bd_sf"/>
</dbReference>
<dbReference type="RefSeq" id="XP_012941185.1">
    <property type="nucleotide sequence ID" value="XM_013085731.1"/>
</dbReference>
<comment type="similarity">
    <text evidence="2">Belongs to the GMC oxidoreductase family.</text>
</comment>
<comment type="cofactor">
    <cofactor evidence="1">
        <name>FAD</name>
        <dbReference type="ChEBI" id="CHEBI:57692"/>
    </cofactor>
</comment>
<evidence type="ECO:0000313" key="6">
    <source>
        <dbReference type="Proteomes" id="UP000694888"/>
    </source>
</evidence>
<keyword evidence="3" id="KW-0285">Flavoprotein</keyword>
<feature type="domain" description="Glucose-methanol-choline oxidoreductase N-terminal" evidence="5">
    <location>
        <begin position="192"/>
        <end position="206"/>
    </location>
</feature>
<organism evidence="6 7">
    <name type="scientific">Aplysia californica</name>
    <name type="common">California sea hare</name>
    <dbReference type="NCBI Taxonomy" id="6500"/>
    <lineage>
        <taxon>Eukaryota</taxon>
        <taxon>Metazoa</taxon>
        <taxon>Spiralia</taxon>
        <taxon>Lophotrochozoa</taxon>
        <taxon>Mollusca</taxon>
        <taxon>Gastropoda</taxon>
        <taxon>Heterobranchia</taxon>
        <taxon>Euthyneura</taxon>
        <taxon>Tectipleura</taxon>
        <taxon>Aplysiida</taxon>
        <taxon>Aplysioidea</taxon>
        <taxon>Aplysiidae</taxon>
        <taxon>Aplysia</taxon>
    </lineage>
</organism>
<dbReference type="InterPro" id="IPR000172">
    <property type="entry name" value="GMC_OxRdtase_N"/>
</dbReference>